<dbReference type="Pfam" id="PF20578">
    <property type="entry name" value="aBig_2"/>
    <property type="match status" value="1"/>
</dbReference>
<dbReference type="Pfam" id="PF07944">
    <property type="entry name" value="Beta-AFase-like_GH127_cat"/>
    <property type="match status" value="1"/>
</dbReference>
<dbReference type="KEGG" id="ehn:H9Q80_05615"/>
<dbReference type="PANTHER" id="PTHR31151">
    <property type="entry name" value="PROLINE-TRNA LIGASE (DUF1680)"/>
    <property type="match status" value="1"/>
</dbReference>
<evidence type="ECO:0000259" key="2">
    <source>
        <dbReference type="Pfam" id="PF20578"/>
    </source>
</evidence>
<dbReference type="AlphaFoldDB" id="A0A7G9GRJ3"/>
<keyword evidence="4" id="KW-0378">Hydrolase</keyword>
<accession>A0A7G9GRJ3</accession>
<dbReference type="RefSeq" id="WP_187426278.1">
    <property type="nucleotide sequence ID" value="NZ_CP060636.1"/>
</dbReference>
<gene>
    <name evidence="4" type="ORF">H9Q80_05615</name>
</gene>
<reference evidence="4 5" key="1">
    <citation type="submission" date="2020-08" db="EMBL/GenBank/DDBJ databases">
        <authorList>
            <person name="Liu C."/>
            <person name="Sun Q."/>
        </authorList>
    </citation>
    <scope>NUCLEOTIDE SEQUENCE [LARGE SCALE GENOMIC DNA]</scope>
    <source>
        <strain evidence="4 5">NSJ-61</strain>
    </source>
</reference>
<dbReference type="GO" id="GO:0016787">
    <property type="term" value="F:hydrolase activity"/>
    <property type="evidence" value="ECO:0007669"/>
    <property type="project" value="UniProtKB-KW"/>
</dbReference>
<keyword evidence="5" id="KW-1185">Reference proteome</keyword>
<evidence type="ECO:0000259" key="1">
    <source>
        <dbReference type="Pfam" id="PF07944"/>
    </source>
</evidence>
<dbReference type="InterPro" id="IPR049046">
    <property type="entry name" value="Beta-AFase-like_GH127_middle"/>
</dbReference>
<protein>
    <submittedName>
        <fullName evidence="4">Glycoside hydrolase family 127 protein</fullName>
    </submittedName>
</protein>
<dbReference type="SUPFAM" id="SSF48208">
    <property type="entry name" value="Six-hairpin glycosidases"/>
    <property type="match status" value="1"/>
</dbReference>
<name>A0A7G9GRJ3_9FIRM</name>
<feature type="domain" description="Non-reducing end beta-L-arabinofuranosidase-like GH127 middle" evidence="3">
    <location>
        <begin position="585"/>
        <end position="667"/>
    </location>
</feature>
<evidence type="ECO:0000313" key="5">
    <source>
        <dbReference type="Proteomes" id="UP000515856"/>
    </source>
</evidence>
<dbReference type="EMBL" id="CP060636">
    <property type="protein sequence ID" value="QNM13425.1"/>
    <property type="molecule type" value="Genomic_DNA"/>
</dbReference>
<feature type="domain" description="Non-reducing end beta-L-arabinofuranosidase-like GH127 catalytic" evidence="1">
    <location>
        <begin position="191"/>
        <end position="574"/>
    </location>
</feature>
<dbReference type="InterPro" id="IPR012878">
    <property type="entry name" value="Beta-AFase-like_GH127_cat"/>
</dbReference>
<dbReference type="GO" id="GO:0005975">
    <property type="term" value="P:carbohydrate metabolic process"/>
    <property type="evidence" value="ECO:0007669"/>
    <property type="project" value="InterPro"/>
</dbReference>
<dbReference type="Proteomes" id="UP000515856">
    <property type="component" value="Chromosome"/>
</dbReference>
<dbReference type="InterPro" id="IPR008928">
    <property type="entry name" value="6-hairpin_glycosidase_sf"/>
</dbReference>
<dbReference type="InterPro" id="IPR046780">
    <property type="entry name" value="aBig_2"/>
</dbReference>
<organism evidence="4 5">
    <name type="scientific">[Eubacterium] hominis</name>
    <dbReference type="NCBI Taxonomy" id="2764325"/>
    <lineage>
        <taxon>Bacteria</taxon>
        <taxon>Bacillati</taxon>
        <taxon>Bacillota</taxon>
        <taxon>Erysipelotrichia</taxon>
        <taxon>Erysipelotrichales</taxon>
        <taxon>Erysipelotrichaceae</taxon>
        <taxon>Amedibacillus</taxon>
    </lineage>
</organism>
<dbReference type="PANTHER" id="PTHR31151:SF0">
    <property type="entry name" value="PROLINE-TRNA LIGASE (DUF1680)"/>
    <property type="match status" value="1"/>
</dbReference>
<feature type="domain" description="Atrophied bacterial Ig" evidence="2">
    <location>
        <begin position="11"/>
        <end position="91"/>
    </location>
</feature>
<evidence type="ECO:0000259" key="3">
    <source>
        <dbReference type="Pfam" id="PF20736"/>
    </source>
</evidence>
<sequence>MSKQDLSVIEQDIEALYLGNLKTVEFDLDLPTSGANGSSITWSSSDERYLESNGKVHVLAYGKGKRDVILTGHFSYGEESLEKEYLVTVLEEANKIKVEKIYPIDVDAQCGKMVNLPTVAIVVTDEHKTISHSVKWDDGDTQCFDKLGDVEVHGVLLDTKIDVVANIHVVEKIENKQEIQERVVEDFNKKDVDLLDGSAFKEAQDRMLEVLLAQDDDQMLYNFRAASGLDTKDAPQMIGWDTPDSKLRGHTTGHYLSALALCYAATGNEKIKEKAVYMIEELAKCQEAFGKLGTCHKGFLSAYDETQFDLLEKFTPYPEIWAPYYTLHKIMAGLLDCFEYVGIKEAYNIVDQLGDWVYARLSRLDNKTLKKMWGTYIAGEFGGMNESMAKLYQLSKKPEHLAAAKLFDNDRLFYPMIRKIDAIGGMHANQHIPQVIGVMKIYEAGNDRKYYEIAKYFWNIVTKAHIYAIGGTGETEMFHQPNRIGALLSDNTAESCASYNMLKLTKELFLYEPKASYMDYYERAMQNHILSSLEKRPTGASTYFMPLRPGGRKSFDVENSCCHGTGLENHFRYGDAIYHYGKDCVYVNLFLSSKVTYQGVEIIQHVDETKPQDVHIEVNGKGDFALKIRVPYWCHGEYQVNMNDKIETVSMDKDGYIQIQKQWNNDHVHIVFGISYELEQTPDRPEIMSLRYGPYVLAALSDEQDYLNLALKKDNLSSVMKQKDHTCEFYDEADGLTFVPIHTTDKQAYHVYFKLA</sequence>
<proteinExistence type="predicted"/>
<dbReference type="Pfam" id="PF20736">
    <property type="entry name" value="Glyco_hydro127M"/>
    <property type="match status" value="1"/>
</dbReference>
<evidence type="ECO:0000313" key="4">
    <source>
        <dbReference type="EMBL" id="QNM13425.1"/>
    </source>
</evidence>